<organism evidence="2 3">
    <name type="scientific">Aduncisulcus paluster</name>
    <dbReference type="NCBI Taxonomy" id="2918883"/>
    <lineage>
        <taxon>Eukaryota</taxon>
        <taxon>Metamonada</taxon>
        <taxon>Carpediemonas-like organisms</taxon>
        <taxon>Aduncisulcus</taxon>
    </lineage>
</organism>
<evidence type="ECO:0000256" key="1">
    <source>
        <dbReference type="SAM" id="MobiDB-lite"/>
    </source>
</evidence>
<protein>
    <submittedName>
        <fullName evidence="2">Uncharacterized protein</fullName>
    </submittedName>
</protein>
<feature type="region of interest" description="Disordered" evidence="1">
    <location>
        <begin position="1"/>
        <end position="34"/>
    </location>
</feature>
<name>A0ABQ5JYH6_9EUKA</name>
<reference evidence="2" key="1">
    <citation type="submission" date="2022-03" db="EMBL/GenBank/DDBJ databases">
        <title>Draft genome sequence of Aduncisulcus paluster, a free-living microaerophilic Fornicata.</title>
        <authorList>
            <person name="Yuyama I."/>
            <person name="Kume K."/>
            <person name="Tamura T."/>
            <person name="Inagaki Y."/>
            <person name="Hashimoto T."/>
        </authorList>
    </citation>
    <scope>NUCLEOTIDE SEQUENCE</scope>
    <source>
        <strain evidence="2">NY0171</strain>
    </source>
</reference>
<gene>
    <name evidence="2" type="ORF">ADUPG1_012161</name>
</gene>
<dbReference type="EMBL" id="BQXS01012412">
    <property type="protein sequence ID" value="GKT22577.1"/>
    <property type="molecule type" value="Genomic_DNA"/>
</dbReference>
<feature type="compositionally biased region" description="Polar residues" evidence="1">
    <location>
        <begin position="1"/>
        <end position="10"/>
    </location>
</feature>
<sequence length="558" mass="61390">MGPDGRQTTHPGIRGGTRCRGGTRPYYKSHHGRMESEDHLGPVLEIISSSVVRVCDGYHDLHHTIYAPPEEKMSRIVDFDHFTTFIRNTIDEAPLGMASQPPKEEEFHVALQSSQQETSSYDAFCIIKQFKEKMDEEWLGKLIQKTAYRKSSQLLDKSLDTYFVILAITTSFFHPLTDIEVEKALKNISEFKYELSRATRACLISDCASSIDRMCVPACEVVTAQRGVVSLTDVFSLSTVSKSISTFRENASASALICSCDDLLEPFDTADLAPMESVPHTQIPLSSRSCCNVFSSVHVSMAVMCAWHCVISNCTSLFGLPGLMRTAPAPSREASVRITPLGANPGQWDQGCSMILFQKLSSALAFFEGLKAHFLLCNCARSLSLSLRTNSSDKTLFFSWDKPISIFSVSTVYSRYSRRLDGPIVFSGAMTAPSLANISLVMRNSCAALSEWEDVGYEESTSVGYAEDTSVLFPGGRRLFKGVKSCTGLVSSELCFGTVKYLAVIVGWYSDSEMAPDSSIFEKWMSSSFDGLVTTSGVGALELGRNMVPALSHSTMVW</sequence>
<evidence type="ECO:0000313" key="3">
    <source>
        <dbReference type="Proteomes" id="UP001057375"/>
    </source>
</evidence>
<accession>A0ABQ5JYH6</accession>
<proteinExistence type="predicted"/>
<evidence type="ECO:0000313" key="2">
    <source>
        <dbReference type="EMBL" id="GKT22577.1"/>
    </source>
</evidence>
<comment type="caution">
    <text evidence="2">The sequence shown here is derived from an EMBL/GenBank/DDBJ whole genome shotgun (WGS) entry which is preliminary data.</text>
</comment>
<keyword evidence="3" id="KW-1185">Reference proteome</keyword>
<dbReference type="Proteomes" id="UP001057375">
    <property type="component" value="Unassembled WGS sequence"/>
</dbReference>